<gene>
    <name evidence="7" type="ORF">XNOV1_A018226</name>
</gene>
<dbReference type="PANTHER" id="PTHR15060:SF0">
    <property type="entry name" value="INTERLEUKIN-15 RECEPTOR SUBUNIT ALPHA"/>
    <property type="match status" value="1"/>
</dbReference>
<name>A0AAV1EZC7_XYRNO</name>
<dbReference type="InterPro" id="IPR000436">
    <property type="entry name" value="Sushi_SCR_CCP_dom"/>
</dbReference>
<keyword evidence="2" id="KW-0768">Sushi</keyword>
<evidence type="ECO:0000256" key="3">
    <source>
        <dbReference type="SAM" id="MobiDB-lite"/>
    </source>
</evidence>
<evidence type="ECO:0000256" key="2">
    <source>
        <dbReference type="PROSITE-ProRule" id="PRU00302"/>
    </source>
</evidence>
<feature type="compositionally biased region" description="Low complexity" evidence="3">
    <location>
        <begin position="165"/>
        <end position="192"/>
    </location>
</feature>
<accession>A0AAV1EZC7</accession>
<keyword evidence="5" id="KW-0732">Signal</keyword>
<protein>
    <submittedName>
        <fullName evidence="7">Interleukin-15 receptor subunit alpha isoform X2</fullName>
    </submittedName>
</protein>
<keyword evidence="4" id="KW-0812">Transmembrane</keyword>
<keyword evidence="4" id="KW-1133">Transmembrane helix</keyword>
<keyword evidence="7" id="KW-0675">Receptor</keyword>
<sequence length="253" mass="26922">MDWCPSLLLSVCLLIIYTFGAVRASNSVQISCPCPEIPPRPLTELPPETCFQKDATFRYMCIQGYVRKVGTSNLIKCRGTDGVPQGTWSSPSLQCIRDPKITTTPIPTLTNGHTTISQEPIFTVTITAASTSSLQMTQTIIPPTTVTAGANSTEPTSLMSDQSQGTVEFGTGTTEGKTTSTSTTAGPSNNSTHNTHVLNEQSSGTAAGVTFAALAIICGLVGLSVWCFKRRSQSNRALPPTEEETPMNVVQSQ</sequence>
<dbReference type="PROSITE" id="PS50923">
    <property type="entry name" value="SUSHI"/>
    <property type="match status" value="1"/>
</dbReference>
<feature type="signal peptide" evidence="5">
    <location>
        <begin position="1"/>
        <end position="24"/>
    </location>
</feature>
<dbReference type="PANTHER" id="PTHR15060">
    <property type="entry name" value="INTERLEUKIN-15 RECEPTOR SUBUNIT ALPHA"/>
    <property type="match status" value="1"/>
</dbReference>
<keyword evidence="4" id="KW-0472">Membrane</keyword>
<evidence type="ECO:0000256" key="1">
    <source>
        <dbReference type="ARBA" id="ARBA00023157"/>
    </source>
</evidence>
<keyword evidence="1" id="KW-1015">Disulfide bond</keyword>
<feature type="compositionally biased region" description="Polar residues" evidence="3">
    <location>
        <begin position="149"/>
        <end position="164"/>
    </location>
</feature>
<feature type="region of interest" description="Disordered" evidence="3">
    <location>
        <begin position="149"/>
        <end position="197"/>
    </location>
</feature>
<dbReference type="Gene3D" id="2.20.28.230">
    <property type="match status" value="1"/>
</dbReference>
<evidence type="ECO:0000259" key="6">
    <source>
        <dbReference type="PROSITE" id="PS50923"/>
    </source>
</evidence>
<evidence type="ECO:0000256" key="4">
    <source>
        <dbReference type="SAM" id="Phobius"/>
    </source>
</evidence>
<organism evidence="7 8">
    <name type="scientific">Xyrichtys novacula</name>
    <name type="common">Pearly razorfish</name>
    <name type="synonym">Hemipteronotus novacula</name>
    <dbReference type="NCBI Taxonomy" id="13765"/>
    <lineage>
        <taxon>Eukaryota</taxon>
        <taxon>Metazoa</taxon>
        <taxon>Chordata</taxon>
        <taxon>Craniata</taxon>
        <taxon>Vertebrata</taxon>
        <taxon>Euteleostomi</taxon>
        <taxon>Actinopterygii</taxon>
        <taxon>Neopterygii</taxon>
        <taxon>Teleostei</taxon>
        <taxon>Neoteleostei</taxon>
        <taxon>Acanthomorphata</taxon>
        <taxon>Eupercaria</taxon>
        <taxon>Labriformes</taxon>
        <taxon>Labridae</taxon>
        <taxon>Xyrichtys</taxon>
    </lineage>
</organism>
<dbReference type="SUPFAM" id="SSF57535">
    <property type="entry name" value="Complement control module/SCR domain"/>
    <property type="match status" value="1"/>
</dbReference>
<dbReference type="InterPro" id="IPR042372">
    <property type="entry name" value="IL15RA"/>
</dbReference>
<keyword evidence="8" id="KW-1185">Reference proteome</keyword>
<feature type="domain" description="Sushi" evidence="6">
    <location>
        <begin position="30"/>
        <end position="97"/>
    </location>
</feature>
<dbReference type="Proteomes" id="UP001178508">
    <property type="component" value="Chromosome 4"/>
</dbReference>
<proteinExistence type="predicted"/>
<evidence type="ECO:0000256" key="5">
    <source>
        <dbReference type="SAM" id="SignalP"/>
    </source>
</evidence>
<feature type="region of interest" description="Disordered" evidence="3">
    <location>
        <begin position="234"/>
        <end position="253"/>
    </location>
</feature>
<evidence type="ECO:0000313" key="7">
    <source>
        <dbReference type="EMBL" id="CAJ1054277.1"/>
    </source>
</evidence>
<comment type="caution">
    <text evidence="2">Lacks conserved residue(s) required for the propagation of feature annotation.</text>
</comment>
<dbReference type="EMBL" id="OY660867">
    <property type="protein sequence ID" value="CAJ1054277.1"/>
    <property type="molecule type" value="Genomic_DNA"/>
</dbReference>
<dbReference type="GO" id="GO:0042010">
    <property type="term" value="F:interleukin-15 receptor activity"/>
    <property type="evidence" value="ECO:0007669"/>
    <property type="project" value="InterPro"/>
</dbReference>
<evidence type="ECO:0000313" key="8">
    <source>
        <dbReference type="Proteomes" id="UP001178508"/>
    </source>
</evidence>
<feature type="transmembrane region" description="Helical" evidence="4">
    <location>
        <begin position="206"/>
        <end position="228"/>
    </location>
</feature>
<reference evidence="7" key="1">
    <citation type="submission" date="2023-08" db="EMBL/GenBank/DDBJ databases">
        <authorList>
            <person name="Alioto T."/>
            <person name="Alioto T."/>
            <person name="Gomez Garrido J."/>
        </authorList>
    </citation>
    <scope>NUCLEOTIDE SEQUENCE</scope>
</reference>
<dbReference type="AlphaFoldDB" id="A0AAV1EZC7"/>
<dbReference type="InterPro" id="IPR035976">
    <property type="entry name" value="Sushi/SCR/CCP_sf"/>
</dbReference>
<feature type="chain" id="PRO_5043774047" evidence="5">
    <location>
        <begin position="25"/>
        <end position="253"/>
    </location>
</feature>